<sequence length="131" mass="14297">MDCPAGCDVEMTDLEGDHETLRECKECGGLWINVADLNRILLHNNLLGLEGQGGKVDAEALTGNCPDCKVDLVRVDGGDRQHPLHFDSCESCGGIFLESEFADAADAKQAEEKIVAFFRNFDAKRKTRAAI</sequence>
<proteinExistence type="predicted"/>
<reference evidence="2 3" key="1">
    <citation type="submission" date="2018-09" db="EMBL/GenBank/DDBJ databases">
        <authorList>
            <person name="Livingstone P.G."/>
            <person name="Whitworth D.E."/>
        </authorList>
    </citation>
    <scope>NUCLEOTIDE SEQUENCE [LARGE SCALE GENOMIC DNA]</scope>
    <source>
        <strain evidence="2 3">CA031B</strain>
    </source>
</reference>
<evidence type="ECO:0000259" key="1">
    <source>
        <dbReference type="Pfam" id="PF13453"/>
    </source>
</evidence>
<comment type="caution">
    <text evidence="2">The sequence shown here is derived from an EMBL/GenBank/DDBJ whole genome shotgun (WGS) entry which is preliminary data.</text>
</comment>
<accession>A0ABX9QJ49</accession>
<protein>
    <recommendedName>
        <fullName evidence="1">Transcription factor zinc-finger domain-containing protein</fullName>
    </recommendedName>
</protein>
<evidence type="ECO:0000313" key="3">
    <source>
        <dbReference type="Proteomes" id="UP000278907"/>
    </source>
</evidence>
<dbReference type="RefSeq" id="WP_120534002.1">
    <property type="nucleotide sequence ID" value="NZ_RAWI01000082.1"/>
</dbReference>
<name>A0ABX9QJ49_9BACT</name>
<gene>
    <name evidence="2" type="ORF">D7Y13_13620</name>
</gene>
<keyword evidence="3" id="KW-1185">Reference proteome</keyword>
<dbReference type="Proteomes" id="UP000278907">
    <property type="component" value="Unassembled WGS sequence"/>
</dbReference>
<dbReference type="Pfam" id="PF13453">
    <property type="entry name" value="Zn_ribbon_TFIIB"/>
    <property type="match status" value="1"/>
</dbReference>
<dbReference type="InterPro" id="IPR027392">
    <property type="entry name" value="TF_Znf"/>
</dbReference>
<dbReference type="EMBL" id="RAWI01000082">
    <property type="protein sequence ID" value="RKI09891.1"/>
    <property type="molecule type" value="Genomic_DNA"/>
</dbReference>
<feature type="domain" description="Transcription factor zinc-finger" evidence="1">
    <location>
        <begin position="2"/>
        <end position="41"/>
    </location>
</feature>
<organism evidence="2 3">
    <name type="scientific">Corallococcus praedator</name>
    <dbReference type="NCBI Taxonomy" id="2316724"/>
    <lineage>
        <taxon>Bacteria</taxon>
        <taxon>Pseudomonadati</taxon>
        <taxon>Myxococcota</taxon>
        <taxon>Myxococcia</taxon>
        <taxon>Myxococcales</taxon>
        <taxon>Cystobacterineae</taxon>
        <taxon>Myxococcaceae</taxon>
        <taxon>Corallococcus</taxon>
    </lineage>
</organism>
<evidence type="ECO:0000313" key="2">
    <source>
        <dbReference type="EMBL" id="RKI09891.1"/>
    </source>
</evidence>